<feature type="signal peptide" evidence="1">
    <location>
        <begin position="1"/>
        <end position="28"/>
    </location>
</feature>
<evidence type="ECO:0000256" key="1">
    <source>
        <dbReference type="SAM" id="SignalP"/>
    </source>
</evidence>
<proteinExistence type="predicted"/>
<dbReference type="Proteomes" id="UP001500218">
    <property type="component" value="Unassembled WGS sequence"/>
</dbReference>
<sequence>MRRVIRGLIVVPLVTIIVSLFHAPAAHAGIWQLNDGFEYNPTATWACWHTIDDPEYVNGCRLPYLDAPNPHGGTTTSWIQGHSGWSDIGRTVSITPYRAGRTMTCAAQIYGRMITGGTQLNGQLQVIDSATWRYTSIKKFTLTKANDLLKWRAITTASWVPAGKDVYIRIGIDGENIDNQVDALELDDLIVQCQYT</sequence>
<dbReference type="RefSeq" id="WP_344134631.1">
    <property type="nucleotide sequence ID" value="NZ_BAAALT010000141.1"/>
</dbReference>
<protein>
    <submittedName>
        <fullName evidence="2">Uncharacterized protein</fullName>
    </submittedName>
</protein>
<evidence type="ECO:0000313" key="3">
    <source>
        <dbReference type="Proteomes" id="UP001500218"/>
    </source>
</evidence>
<evidence type="ECO:0000313" key="2">
    <source>
        <dbReference type="EMBL" id="GAA1816029.1"/>
    </source>
</evidence>
<feature type="chain" id="PRO_5046695733" evidence="1">
    <location>
        <begin position="29"/>
        <end position="196"/>
    </location>
</feature>
<keyword evidence="3" id="KW-1185">Reference proteome</keyword>
<gene>
    <name evidence="2" type="ORF">GCM10009682_41150</name>
</gene>
<dbReference type="Gene3D" id="2.60.120.260">
    <property type="entry name" value="Galactose-binding domain-like"/>
    <property type="match status" value="1"/>
</dbReference>
<reference evidence="3" key="1">
    <citation type="journal article" date="2019" name="Int. J. Syst. Evol. Microbiol.">
        <title>The Global Catalogue of Microorganisms (GCM) 10K type strain sequencing project: providing services to taxonomists for standard genome sequencing and annotation.</title>
        <authorList>
            <consortium name="The Broad Institute Genomics Platform"/>
            <consortium name="The Broad Institute Genome Sequencing Center for Infectious Disease"/>
            <person name="Wu L."/>
            <person name="Ma J."/>
        </authorList>
    </citation>
    <scope>NUCLEOTIDE SEQUENCE [LARGE SCALE GENOMIC DNA]</scope>
    <source>
        <strain evidence="3">JCM 13250</strain>
    </source>
</reference>
<name>A0ABP4YJQ2_9ACTN</name>
<accession>A0ABP4YJQ2</accession>
<keyword evidence="1" id="KW-0732">Signal</keyword>
<dbReference type="EMBL" id="BAAALT010000141">
    <property type="protein sequence ID" value="GAA1816029.1"/>
    <property type="molecule type" value="Genomic_DNA"/>
</dbReference>
<comment type="caution">
    <text evidence="2">The sequence shown here is derived from an EMBL/GenBank/DDBJ whole genome shotgun (WGS) entry which is preliminary data.</text>
</comment>
<organism evidence="2 3">
    <name type="scientific">Luedemannella flava</name>
    <dbReference type="NCBI Taxonomy" id="349316"/>
    <lineage>
        <taxon>Bacteria</taxon>
        <taxon>Bacillati</taxon>
        <taxon>Actinomycetota</taxon>
        <taxon>Actinomycetes</taxon>
        <taxon>Micromonosporales</taxon>
        <taxon>Micromonosporaceae</taxon>
        <taxon>Luedemannella</taxon>
    </lineage>
</organism>